<dbReference type="EMBL" id="CYZE01000003">
    <property type="protein sequence ID" value="CUN92613.1"/>
    <property type="molecule type" value="Genomic_DNA"/>
</dbReference>
<dbReference type="InterPro" id="IPR047641">
    <property type="entry name" value="ABC_transpr_MalK/UgpC-like"/>
</dbReference>
<evidence type="ECO:0000259" key="4">
    <source>
        <dbReference type="PROSITE" id="PS50893"/>
    </source>
</evidence>
<evidence type="ECO:0000313" key="5">
    <source>
        <dbReference type="EMBL" id="CUN92613.1"/>
    </source>
</evidence>
<dbReference type="PANTHER" id="PTHR43875">
    <property type="entry name" value="MALTODEXTRIN IMPORT ATP-BINDING PROTEIN MSMX"/>
    <property type="match status" value="1"/>
</dbReference>
<dbReference type="PROSITE" id="PS00211">
    <property type="entry name" value="ABC_TRANSPORTER_1"/>
    <property type="match status" value="1"/>
</dbReference>
<evidence type="ECO:0000313" key="6">
    <source>
        <dbReference type="EMBL" id="RGM04293.1"/>
    </source>
</evidence>
<reference evidence="5 7" key="1">
    <citation type="submission" date="2015-09" db="EMBL/GenBank/DDBJ databases">
        <authorList>
            <consortium name="Pathogen Informatics"/>
        </authorList>
    </citation>
    <scope>NUCLEOTIDE SEQUENCE [LARGE SCALE GENOMIC DNA]</scope>
    <source>
        <strain evidence="5 7">2789STDY5608850</strain>
    </source>
</reference>
<dbReference type="GeneID" id="86064408"/>
<dbReference type="SUPFAM" id="SSF52540">
    <property type="entry name" value="P-loop containing nucleoside triphosphate hydrolases"/>
    <property type="match status" value="1"/>
</dbReference>
<evidence type="ECO:0000313" key="8">
    <source>
        <dbReference type="Proteomes" id="UP000261257"/>
    </source>
</evidence>
<dbReference type="SUPFAM" id="SSF50331">
    <property type="entry name" value="MOP-like"/>
    <property type="match status" value="1"/>
</dbReference>
<dbReference type="InterPro" id="IPR003593">
    <property type="entry name" value="AAA+_ATPase"/>
</dbReference>
<dbReference type="SMART" id="SM00382">
    <property type="entry name" value="AAA"/>
    <property type="match status" value="1"/>
</dbReference>
<dbReference type="InterPro" id="IPR008995">
    <property type="entry name" value="Mo/tungstate-bd_C_term_dom"/>
</dbReference>
<dbReference type="Proteomes" id="UP000095651">
    <property type="component" value="Unassembled WGS sequence"/>
</dbReference>
<sequence length="363" mass="40676">MSKIIIKDAVKKYGNNTVIPDLNATIRDGELFTLLGPSGCGKTTLLRMIAGFNSIEGGDIYFNDTRINDMDPSKRNIGMVFQNYAIFPNMTVRDNVAFGLKNRKIEKEKIKTETDKYLNLMQIMQFAERMPNQLSGGQQQRVALARALVITPDVLLMDEPLSNLDAKLRLEMRSVIRHTQKDVGITTVYVTHDQEEAMAISDTIAVMKDGVIQHVGTPKDIYQRPKNVFVATFIGRTNIIPARVENGAIVFGNGYRVEMDCLKQTAGQEVLCSVRPEEFVISPDGTEGISGVVKEYTYLGLNTHYFVETDDGQKTVEIVEESSIEDELKPGQRVLLQVKKHKINVFNKEGSVNLVRSEAFYEG</sequence>
<evidence type="ECO:0000256" key="1">
    <source>
        <dbReference type="ARBA" id="ARBA00022448"/>
    </source>
</evidence>
<dbReference type="EC" id="3.6.3.20" evidence="5"/>
<evidence type="ECO:0000313" key="7">
    <source>
        <dbReference type="Proteomes" id="UP000095651"/>
    </source>
</evidence>
<dbReference type="RefSeq" id="WP_055653764.1">
    <property type="nucleotide sequence ID" value="NZ_CABIXC010000003.1"/>
</dbReference>
<dbReference type="Proteomes" id="UP000261257">
    <property type="component" value="Unassembled WGS sequence"/>
</dbReference>
<feature type="domain" description="ABC transporter" evidence="4">
    <location>
        <begin position="4"/>
        <end position="234"/>
    </location>
</feature>
<dbReference type="FunFam" id="3.40.50.300:FF:000042">
    <property type="entry name" value="Maltose/maltodextrin ABC transporter, ATP-binding protein"/>
    <property type="match status" value="1"/>
</dbReference>
<dbReference type="EMBL" id="QSSQ01000010">
    <property type="protein sequence ID" value="RGM04293.1"/>
    <property type="molecule type" value="Genomic_DNA"/>
</dbReference>
<dbReference type="PROSITE" id="PS50893">
    <property type="entry name" value="ABC_TRANSPORTER_2"/>
    <property type="match status" value="1"/>
</dbReference>
<organism evidence="5 7">
    <name type="scientific">Hungatella hathewayi</name>
    <dbReference type="NCBI Taxonomy" id="154046"/>
    <lineage>
        <taxon>Bacteria</taxon>
        <taxon>Bacillati</taxon>
        <taxon>Bacillota</taxon>
        <taxon>Clostridia</taxon>
        <taxon>Lachnospirales</taxon>
        <taxon>Lachnospiraceae</taxon>
        <taxon>Hungatella</taxon>
    </lineage>
</organism>
<gene>
    <name evidence="5" type="primary">ugpC_2</name>
    <name evidence="6" type="ORF">DXC39_12925</name>
    <name evidence="5" type="ORF">ERS852407_01392</name>
</gene>
<dbReference type="GO" id="GO:0055052">
    <property type="term" value="C:ATP-binding cassette (ABC) transporter complex, substrate-binding subunit-containing"/>
    <property type="evidence" value="ECO:0007669"/>
    <property type="project" value="TreeGrafter"/>
</dbReference>
<dbReference type="Pfam" id="PF08402">
    <property type="entry name" value="TOBE_2"/>
    <property type="match status" value="1"/>
</dbReference>
<dbReference type="GO" id="GO:0140359">
    <property type="term" value="F:ABC-type transporter activity"/>
    <property type="evidence" value="ECO:0007669"/>
    <property type="project" value="UniProtKB-ARBA"/>
</dbReference>
<name>A0A174AWS0_9FIRM</name>
<dbReference type="Pfam" id="PF00005">
    <property type="entry name" value="ABC_tran"/>
    <property type="match status" value="1"/>
</dbReference>
<keyword evidence="1" id="KW-0813">Transport</keyword>
<keyword evidence="2" id="KW-0547">Nucleotide-binding</keyword>
<dbReference type="AlphaFoldDB" id="A0A174AWS0"/>
<evidence type="ECO:0000256" key="3">
    <source>
        <dbReference type="ARBA" id="ARBA00022840"/>
    </source>
</evidence>
<dbReference type="GO" id="GO:0005524">
    <property type="term" value="F:ATP binding"/>
    <property type="evidence" value="ECO:0007669"/>
    <property type="project" value="UniProtKB-KW"/>
</dbReference>
<reference evidence="6 8" key="2">
    <citation type="submission" date="2018-08" db="EMBL/GenBank/DDBJ databases">
        <title>A genome reference for cultivated species of the human gut microbiota.</title>
        <authorList>
            <person name="Zou Y."/>
            <person name="Xue W."/>
            <person name="Luo G."/>
        </authorList>
    </citation>
    <scope>NUCLEOTIDE SEQUENCE [LARGE SCALE GENOMIC DNA]</scope>
    <source>
        <strain evidence="6 8">TF05-11AC</strain>
    </source>
</reference>
<dbReference type="GO" id="GO:0016887">
    <property type="term" value="F:ATP hydrolysis activity"/>
    <property type="evidence" value="ECO:0007669"/>
    <property type="project" value="InterPro"/>
</dbReference>
<dbReference type="InterPro" id="IPR013611">
    <property type="entry name" value="Transp-assoc_OB_typ2"/>
</dbReference>
<dbReference type="InterPro" id="IPR003439">
    <property type="entry name" value="ABC_transporter-like_ATP-bd"/>
</dbReference>
<dbReference type="Gene3D" id="2.40.50.100">
    <property type="match status" value="1"/>
</dbReference>
<dbReference type="InterPro" id="IPR017871">
    <property type="entry name" value="ABC_transporter-like_CS"/>
</dbReference>
<dbReference type="Gene3D" id="3.40.50.300">
    <property type="entry name" value="P-loop containing nucleotide triphosphate hydrolases"/>
    <property type="match status" value="1"/>
</dbReference>
<evidence type="ECO:0000256" key="2">
    <source>
        <dbReference type="ARBA" id="ARBA00022741"/>
    </source>
</evidence>
<proteinExistence type="predicted"/>
<keyword evidence="5" id="KW-0378">Hydrolase</keyword>
<dbReference type="InterPro" id="IPR012340">
    <property type="entry name" value="NA-bd_OB-fold"/>
</dbReference>
<keyword evidence="3 6" id="KW-0067">ATP-binding</keyword>
<dbReference type="Gene3D" id="2.40.50.140">
    <property type="entry name" value="Nucleic acid-binding proteins"/>
    <property type="match status" value="1"/>
</dbReference>
<protein>
    <submittedName>
        <fullName evidence="6">ABC transporter ATP-binding protein</fullName>
    </submittedName>
    <submittedName>
        <fullName evidence="5">ABC transporter-like protein</fullName>
        <ecNumber evidence="5">3.6.3.20</ecNumber>
    </submittedName>
</protein>
<accession>A0A174AWS0</accession>
<dbReference type="InterPro" id="IPR027417">
    <property type="entry name" value="P-loop_NTPase"/>
</dbReference>
<dbReference type="PANTHER" id="PTHR43875:SF1">
    <property type="entry name" value="OSMOPROTECTIVE COMPOUNDS UPTAKE ATP-BINDING PROTEIN GGTA"/>
    <property type="match status" value="1"/>
</dbReference>